<evidence type="ECO:0000313" key="2">
    <source>
        <dbReference type="Proteomes" id="UP000663868"/>
    </source>
</evidence>
<name>A0A820KJ70_9BILA</name>
<evidence type="ECO:0000313" key="1">
    <source>
        <dbReference type="EMBL" id="CAF4342604.1"/>
    </source>
</evidence>
<reference evidence="1" key="1">
    <citation type="submission" date="2021-02" db="EMBL/GenBank/DDBJ databases">
        <authorList>
            <person name="Nowell W R."/>
        </authorList>
    </citation>
    <scope>NUCLEOTIDE SEQUENCE</scope>
</reference>
<dbReference type="AlphaFoldDB" id="A0A820KJ70"/>
<organism evidence="1 2">
    <name type="scientific">Adineta steineri</name>
    <dbReference type="NCBI Taxonomy" id="433720"/>
    <lineage>
        <taxon>Eukaryota</taxon>
        <taxon>Metazoa</taxon>
        <taxon>Spiralia</taxon>
        <taxon>Gnathifera</taxon>
        <taxon>Rotifera</taxon>
        <taxon>Eurotatoria</taxon>
        <taxon>Bdelloidea</taxon>
        <taxon>Adinetida</taxon>
        <taxon>Adinetidae</taxon>
        <taxon>Adineta</taxon>
    </lineage>
</organism>
<dbReference type="EMBL" id="CAJOBB010017787">
    <property type="protein sequence ID" value="CAF4342604.1"/>
    <property type="molecule type" value="Genomic_DNA"/>
</dbReference>
<proteinExistence type="predicted"/>
<comment type="caution">
    <text evidence="1">The sequence shown here is derived from an EMBL/GenBank/DDBJ whole genome shotgun (WGS) entry which is preliminary data.</text>
</comment>
<sequence>MQKKILLIGDLNEDSLQNKPKPIQTDIENLGFVNIFKNLPTTSNDTSLDCIYTNFIKYEEKIGQIVETFYSFHEMLFLSIKENIDDLNNYNETYVNNNEIMEIDPCINKTMSQIVRYSKKQKNIEDEKNDNNTIRQEAISKLLSDFNDINVNQKHLEKTNEYLNKKELNFLQTSKDGVSEDSFPFTQIDFDEFDEQLNNINFHRVDIPGD</sequence>
<gene>
    <name evidence="1" type="ORF">KXQ929_LOCUS47802</name>
</gene>
<protein>
    <submittedName>
        <fullName evidence="1">Uncharacterized protein</fullName>
    </submittedName>
</protein>
<dbReference type="Proteomes" id="UP000663868">
    <property type="component" value="Unassembled WGS sequence"/>
</dbReference>
<feature type="non-terminal residue" evidence="1">
    <location>
        <position position="210"/>
    </location>
</feature>
<accession>A0A820KJ70</accession>